<accession>A0A392SJQ5</accession>
<dbReference type="Proteomes" id="UP000265520">
    <property type="component" value="Unassembled WGS sequence"/>
</dbReference>
<evidence type="ECO:0000313" key="1">
    <source>
        <dbReference type="EMBL" id="MCI48672.1"/>
    </source>
</evidence>
<protein>
    <submittedName>
        <fullName evidence="1">Uncharacterized protein</fullName>
    </submittedName>
</protein>
<dbReference type="EMBL" id="LXQA010389895">
    <property type="protein sequence ID" value="MCI48672.1"/>
    <property type="molecule type" value="Genomic_DNA"/>
</dbReference>
<sequence>TFGGPDTQVEDPSED</sequence>
<reference evidence="1 2" key="1">
    <citation type="journal article" date="2018" name="Front. Plant Sci.">
        <title>Red Clover (Trifolium pratense) and Zigzag Clover (T. medium) - A Picture of Genomic Similarities and Differences.</title>
        <authorList>
            <person name="Dluhosova J."/>
            <person name="Istvanek J."/>
            <person name="Nedelnik J."/>
            <person name="Repkova J."/>
        </authorList>
    </citation>
    <scope>NUCLEOTIDE SEQUENCE [LARGE SCALE GENOMIC DNA]</scope>
    <source>
        <strain evidence="2">cv. 10/8</strain>
        <tissue evidence="1">Leaf</tissue>
    </source>
</reference>
<keyword evidence="2" id="KW-1185">Reference proteome</keyword>
<proteinExistence type="predicted"/>
<organism evidence="1 2">
    <name type="scientific">Trifolium medium</name>
    <dbReference type="NCBI Taxonomy" id="97028"/>
    <lineage>
        <taxon>Eukaryota</taxon>
        <taxon>Viridiplantae</taxon>
        <taxon>Streptophyta</taxon>
        <taxon>Embryophyta</taxon>
        <taxon>Tracheophyta</taxon>
        <taxon>Spermatophyta</taxon>
        <taxon>Magnoliopsida</taxon>
        <taxon>eudicotyledons</taxon>
        <taxon>Gunneridae</taxon>
        <taxon>Pentapetalae</taxon>
        <taxon>rosids</taxon>
        <taxon>fabids</taxon>
        <taxon>Fabales</taxon>
        <taxon>Fabaceae</taxon>
        <taxon>Papilionoideae</taxon>
        <taxon>50 kb inversion clade</taxon>
        <taxon>NPAAA clade</taxon>
        <taxon>Hologalegina</taxon>
        <taxon>IRL clade</taxon>
        <taxon>Trifolieae</taxon>
        <taxon>Trifolium</taxon>
    </lineage>
</organism>
<comment type="caution">
    <text evidence="1">The sequence shown here is derived from an EMBL/GenBank/DDBJ whole genome shotgun (WGS) entry which is preliminary data.</text>
</comment>
<feature type="non-terminal residue" evidence="1">
    <location>
        <position position="1"/>
    </location>
</feature>
<evidence type="ECO:0000313" key="2">
    <source>
        <dbReference type="Proteomes" id="UP000265520"/>
    </source>
</evidence>
<name>A0A392SJQ5_9FABA</name>